<sequence length="433" mass="47839">PMTSSQSRLDSLLDPLKIPQDFARYERHVETEIIASLEQWKLKTDACLLEFRNLALREASQFSIQDQGSVISTIASFEGDGSWITSTSREIAKEILALYPEPSVALIESILIHHVKPIFKSNPHPSLNLSTGRKLPETAGGPMGTQDYYEGQVWKRHPGVPNLVSWCVCNIQTVAYEGLWHLIIPPIMTLLDDYEAPYKIHGIKIVSELLQRVPIDLLKRTGIDGLLFTSLSTSLTNLHNPFTPTIIRTAIPTTLTLTNLSTPPGSQIRFDKLCTLLGDSIIGNVWIYASMEPECVQATLDVLPGVIEMLGVGCARYLKALIPQLIYPLLPSLVGPSREMQLSSLRALHVLIDECLPRMPRWKGTILDAVAKCWVGIIDSGVNDPGTRAALREVCSKLALVCPSLLQEEYPQLLSLDANMFSSLLGQPDDNVG</sequence>
<comment type="similarity">
    <text evidence="1">Belongs to the TTI2 family.</text>
</comment>
<reference evidence="3" key="2">
    <citation type="submission" date="2015-01" db="EMBL/GenBank/DDBJ databases">
        <title>Evolutionary Origins and Diversification of the Mycorrhizal Mutualists.</title>
        <authorList>
            <consortium name="DOE Joint Genome Institute"/>
            <consortium name="Mycorrhizal Genomics Consortium"/>
            <person name="Kohler A."/>
            <person name="Kuo A."/>
            <person name="Nagy L.G."/>
            <person name="Floudas D."/>
            <person name="Copeland A."/>
            <person name="Barry K.W."/>
            <person name="Cichocki N."/>
            <person name="Veneault-Fourrey C."/>
            <person name="LaButti K."/>
            <person name="Lindquist E.A."/>
            <person name="Lipzen A."/>
            <person name="Lundell T."/>
            <person name="Morin E."/>
            <person name="Murat C."/>
            <person name="Riley R."/>
            <person name="Ohm R."/>
            <person name="Sun H."/>
            <person name="Tunlid A."/>
            <person name="Henrissat B."/>
            <person name="Grigoriev I.V."/>
            <person name="Hibbett D.S."/>
            <person name="Martin F."/>
        </authorList>
    </citation>
    <scope>NUCLEOTIDE SEQUENCE [LARGE SCALE GENOMIC DNA]</scope>
    <source>
        <strain evidence="3">F 1598</strain>
    </source>
</reference>
<dbReference type="AlphaFoldDB" id="A0A0C3FWR0"/>
<accession>A0A0C3FWR0</accession>
<keyword evidence="3" id="KW-1185">Reference proteome</keyword>
<proteinExistence type="inferred from homology"/>
<dbReference type="EMBL" id="KN832989">
    <property type="protein sequence ID" value="KIM83994.1"/>
    <property type="molecule type" value="Genomic_DNA"/>
</dbReference>
<dbReference type="InParanoid" id="A0A0C3FWR0"/>
<evidence type="ECO:0000313" key="3">
    <source>
        <dbReference type="Proteomes" id="UP000054166"/>
    </source>
</evidence>
<dbReference type="STRING" id="765440.A0A0C3FWR0"/>
<dbReference type="Pfam" id="PF10521">
    <property type="entry name" value="Tti2"/>
    <property type="match status" value="1"/>
</dbReference>
<feature type="non-terminal residue" evidence="2">
    <location>
        <position position="1"/>
    </location>
</feature>
<dbReference type="OrthoDB" id="6417021at2759"/>
<evidence type="ECO:0000256" key="1">
    <source>
        <dbReference type="ARBA" id="ARBA00034736"/>
    </source>
</evidence>
<protein>
    <submittedName>
        <fullName evidence="2">Uncharacterized protein</fullName>
    </submittedName>
</protein>
<gene>
    <name evidence="2" type="ORF">PILCRDRAFT_68800</name>
</gene>
<dbReference type="PANTHER" id="PTHR32226">
    <property type="entry name" value="TELO2-INTERACTING PROTEIN 2"/>
    <property type="match status" value="1"/>
</dbReference>
<dbReference type="GO" id="GO:0005829">
    <property type="term" value="C:cytosol"/>
    <property type="evidence" value="ECO:0007669"/>
    <property type="project" value="TreeGrafter"/>
</dbReference>
<organism evidence="2 3">
    <name type="scientific">Piloderma croceum (strain F 1598)</name>
    <dbReference type="NCBI Taxonomy" id="765440"/>
    <lineage>
        <taxon>Eukaryota</taxon>
        <taxon>Fungi</taxon>
        <taxon>Dikarya</taxon>
        <taxon>Basidiomycota</taxon>
        <taxon>Agaricomycotina</taxon>
        <taxon>Agaricomycetes</taxon>
        <taxon>Agaricomycetidae</taxon>
        <taxon>Atheliales</taxon>
        <taxon>Atheliaceae</taxon>
        <taxon>Piloderma</taxon>
    </lineage>
</organism>
<evidence type="ECO:0000313" key="2">
    <source>
        <dbReference type="EMBL" id="KIM83994.1"/>
    </source>
</evidence>
<dbReference type="Proteomes" id="UP000054166">
    <property type="component" value="Unassembled WGS sequence"/>
</dbReference>
<reference evidence="2 3" key="1">
    <citation type="submission" date="2014-04" db="EMBL/GenBank/DDBJ databases">
        <authorList>
            <consortium name="DOE Joint Genome Institute"/>
            <person name="Kuo A."/>
            <person name="Tarkka M."/>
            <person name="Buscot F."/>
            <person name="Kohler A."/>
            <person name="Nagy L.G."/>
            <person name="Floudas D."/>
            <person name="Copeland A."/>
            <person name="Barry K.W."/>
            <person name="Cichocki N."/>
            <person name="Veneault-Fourrey C."/>
            <person name="LaButti K."/>
            <person name="Lindquist E.A."/>
            <person name="Lipzen A."/>
            <person name="Lundell T."/>
            <person name="Morin E."/>
            <person name="Murat C."/>
            <person name="Sun H."/>
            <person name="Tunlid A."/>
            <person name="Henrissat B."/>
            <person name="Grigoriev I.V."/>
            <person name="Hibbett D.S."/>
            <person name="Martin F."/>
            <person name="Nordberg H.P."/>
            <person name="Cantor M.N."/>
            <person name="Hua S.X."/>
        </authorList>
    </citation>
    <scope>NUCLEOTIDE SEQUENCE [LARGE SCALE GENOMIC DNA]</scope>
    <source>
        <strain evidence="2 3">F 1598</strain>
    </source>
</reference>
<dbReference type="SUPFAM" id="SSF48371">
    <property type="entry name" value="ARM repeat"/>
    <property type="match status" value="1"/>
</dbReference>
<dbReference type="InterPro" id="IPR018870">
    <property type="entry name" value="Tti2"/>
</dbReference>
<dbReference type="GO" id="GO:0005634">
    <property type="term" value="C:nucleus"/>
    <property type="evidence" value="ECO:0007669"/>
    <property type="project" value="TreeGrafter"/>
</dbReference>
<name>A0A0C3FWR0_PILCF</name>
<dbReference type="PANTHER" id="PTHR32226:SF2">
    <property type="entry name" value="TELO2-INTERACTING PROTEIN 2"/>
    <property type="match status" value="1"/>
</dbReference>
<dbReference type="GO" id="GO:0110078">
    <property type="term" value="C:TTT Hsp90 cochaperone complex"/>
    <property type="evidence" value="ECO:0007669"/>
    <property type="project" value="InterPro"/>
</dbReference>
<dbReference type="InterPro" id="IPR016024">
    <property type="entry name" value="ARM-type_fold"/>
</dbReference>
<dbReference type="HOGENOM" id="CLU_046584_0_0_1"/>